<evidence type="ECO:0008006" key="5">
    <source>
        <dbReference type="Google" id="ProtNLM"/>
    </source>
</evidence>
<gene>
    <name evidence="3" type="ORF">LzC2_06330</name>
</gene>
<keyword evidence="2" id="KW-0812">Transmembrane</keyword>
<reference evidence="3 4" key="1">
    <citation type="journal article" date="2020" name="Syst. Appl. Microbiol.">
        <title>Alienimonas chondri sp. nov., a novel planctomycete isolated from the biofilm of the red alga Chondrus crispus.</title>
        <authorList>
            <person name="Vitorino I."/>
            <person name="Albuquerque L."/>
            <person name="Wiegand S."/>
            <person name="Kallscheuer N."/>
            <person name="da Costa M.S."/>
            <person name="Lobo-da-Cunha A."/>
            <person name="Jogler C."/>
            <person name="Lage O.M."/>
        </authorList>
    </citation>
    <scope>NUCLEOTIDE SEQUENCE [LARGE SCALE GENOMIC DNA]</scope>
    <source>
        <strain evidence="3 4">LzC2</strain>
    </source>
</reference>
<accession>A0ABX1VAP7</accession>
<keyword evidence="2" id="KW-0472">Membrane</keyword>
<dbReference type="Proteomes" id="UP000609651">
    <property type="component" value="Unassembled WGS sequence"/>
</dbReference>
<feature type="region of interest" description="Disordered" evidence="1">
    <location>
        <begin position="454"/>
        <end position="474"/>
    </location>
</feature>
<evidence type="ECO:0000256" key="2">
    <source>
        <dbReference type="SAM" id="Phobius"/>
    </source>
</evidence>
<protein>
    <recommendedName>
        <fullName evidence="5">DUF4175 domain-containing protein</fullName>
    </recommendedName>
</protein>
<comment type="caution">
    <text evidence="3">The sequence shown here is derived from an EMBL/GenBank/DDBJ whole genome shotgun (WGS) entry which is preliminary data.</text>
</comment>
<dbReference type="RefSeq" id="WP_171183667.1">
    <property type="nucleotide sequence ID" value="NZ_WTPX01000011.1"/>
</dbReference>
<evidence type="ECO:0000313" key="4">
    <source>
        <dbReference type="Proteomes" id="UP000609651"/>
    </source>
</evidence>
<feature type="transmembrane region" description="Helical" evidence="2">
    <location>
        <begin position="43"/>
        <end position="63"/>
    </location>
</feature>
<proteinExistence type="predicted"/>
<sequence length="494" mass="50080">MPTSSPTADAPTADEAPRAAGISAAELDRRLAAHRRGTTFARFFARLPGPLALALLIAGAAALALRLRNGDPEPAVWIAAAGAAIAGLYAGWRAKRDRVAPRDAAATLDTALRSGGLLMTLADLPADARPSDWLARIEPRRDRWRDARPPLPLGRAFRTLVVPTAFAALAWAAPIESGRESHRGVDRTVAGDRLTGELAETLAALAAGGNADPAALASAWEDLHRLEAAIGEGGPSGSQLEAADALRERMLGAVATSGFMEGENAGRLADSLVAGADLLAGSGLLESDAVRDAAAAAGVPDPAMLNELLATAGANREAIERLAAGMTDEQRAALVSAGARLAAGETPTDLLEALPPGLAKTMARAVSDAGVGSPDTPSFSPLAAAPPLDLPLPDGASEAGTLAGRAFVPGFAAASDLANALWGGNVPATADSPPVTPAAVGSLVTAPAMDAPATVERPASPSQRIAAGRPVPPRLRGVVQRYFSDQTPPPPADD</sequence>
<dbReference type="EMBL" id="WTPX01000011">
    <property type="protein sequence ID" value="NNJ24575.1"/>
    <property type="molecule type" value="Genomic_DNA"/>
</dbReference>
<feature type="transmembrane region" description="Helical" evidence="2">
    <location>
        <begin position="75"/>
        <end position="92"/>
    </location>
</feature>
<keyword evidence="2" id="KW-1133">Transmembrane helix</keyword>
<organism evidence="3 4">
    <name type="scientific">Alienimonas chondri</name>
    <dbReference type="NCBI Taxonomy" id="2681879"/>
    <lineage>
        <taxon>Bacteria</taxon>
        <taxon>Pseudomonadati</taxon>
        <taxon>Planctomycetota</taxon>
        <taxon>Planctomycetia</taxon>
        <taxon>Planctomycetales</taxon>
        <taxon>Planctomycetaceae</taxon>
        <taxon>Alienimonas</taxon>
    </lineage>
</organism>
<keyword evidence="4" id="KW-1185">Reference proteome</keyword>
<name>A0ABX1VAP7_9PLAN</name>
<evidence type="ECO:0000313" key="3">
    <source>
        <dbReference type="EMBL" id="NNJ24575.1"/>
    </source>
</evidence>
<evidence type="ECO:0000256" key="1">
    <source>
        <dbReference type="SAM" id="MobiDB-lite"/>
    </source>
</evidence>